<name>A0A0F9JPE1_9ZZZZ</name>
<dbReference type="EMBL" id="LAZR01009610">
    <property type="protein sequence ID" value="KKM71583.1"/>
    <property type="molecule type" value="Genomic_DNA"/>
</dbReference>
<reference evidence="1" key="1">
    <citation type="journal article" date="2015" name="Nature">
        <title>Complex archaea that bridge the gap between prokaryotes and eukaryotes.</title>
        <authorList>
            <person name="Spang A."/>
            <person name="Saw J.H."/>
            <person name="Jorgensen S.L."/>
            <person name="Zaremba-Niedzwiedzka K."/>
            <person name="Martijn J."/>
            <person name="Lind A.E."/>
            <person name="van Eijk R."/>
            <person name="Schleper C."/>
            <person name="Guy L."/>
            <person name="Ettema T.J."/>
        </authorList>
    </citation>
    <scope>NUCLEOTIDE SEQUENCE</scope>
</reference>
<accession>A0A0F9JPE1</accession>
<protein>
    <recommendedName>
        <fullName evidence="2">Thiamine-binding protein domain-containing protein</fullName>
    </recommendedName>
</protein>
<sequence length="56" mass="6330">MEQSKSEVCSIRILFPVESDEQAIEYKKKIDTILSEVKDVQINFGLTTMPSKPPMG</sequence>
<gene>
    <name evidence="1" type="ORF">LCGC14_1429140</name>
</gene>
<comment type="caution">
    <text evidence="1">The sequence shown here is derived from an EMBL/GenBank/DDBJ whole genome shotgun (WGS) entry which is preliminary data.</text>
</comment>
<dbReference type="AlphaFoldDB" id="A0A0F9JPE1"/>
<organism evidence="1">
    <name type="scientific">marine sediment metagenome</name>
    <dbReference type="NCBI Taxonomy" id="412755"/>
    <lineage>
        <taxon>unclassified sequences</taxon>
        <taxon>metagenomes</taxon>
        <taxon>ecological metagenomes</taxon>
    </lineage>
</organism>
<proteinExistence type="predicted"/>
<evidence type="ECO:0000313" key="1">
    <source>
        <dbReference type="EMBL" id="KKM71583.1"/>
    </source>
</evidence>
<evidence type="ECO:0008006" key="2">
    <source>
        <dbReference type="Google" id="ProtNLM"/>
    </source>
</evidence>